<keyword evidence="12" id="KW-1185">Reference proteome</keyword>
<evidence type="ECO:0000256" key="4">
    <source>
        <dbReference type="ARBA" id="ARBA00022989"/>
    </source>
</evidence>
<dbReference type="InterPro" id="IPR026039">
    <property type="entry name" value="YfgM"/>
</dbReference>
<keyword evidence="2" id="KW-1003">Cell membrane</keyword>
<evidence type="ECO:0000313" key="11">
    <source>
        <dbReference type="EMBL" id="MFM2486467.1"/>
    </source>
</evidence>
<feature type="domain" description="Ancillary SecYEG translocon subunit/Cell division coordinator CpoB TPR" evidence="10">
    <location>
        <begin position="17"/>
        <end position="204"/>
    </location>
</feature>
<keyword evidence="5 9" id="KW-0472">Membrane</keyword>
<keyword evidence="6" id="KW-0143">Chaperone</keyword>
<evidence type="ECO:0000259" key="10">
    <source>
        <dbReference type="Pfam" id="PF09976"/>
    </source>
</evidence>
<dbReference type="PANTHER" id="PTHR38035:SF1">
    <property type="entry name" value="ANCILLARY SECYEG TRANSLOCON SUBUNIT"/>
    <property type="match status" value="1"/>
</dbReference>
<reference evidence="11 12" key="1">
    <citation type="journal article" date="2013" name="Int. J. Syst. Evol. Microbiol.">
        <title>Celerinatantimonas yamalensis sp. nov., a cold-adapted diazotrophic bacterium from a cold permafrost brine.</title>
        <authorList>
            <person name="Shcherbakova V."/>
            <person name="Chuvilskaya N."/>
            <person name="Rivkina E."/>
            <person name="Demidov N."/>
            <person name="Uchaeva V."/>
            <person name="Suetin S."/>
            <person name="Suzina N."/>
            <person name="Gilichinsky D."/>
        </authorList>
    </citation>
    <scope>NUCLEOTIDE SEQUENCE [LARGE SCALE GENOMIC DNA]</scope>
    <source>
        <strain evidence="11 12">C7</strain>
    </source>
</reference>
<evidence type="ECO:0000256" key="3">
    <source>
        <dbReference type="ARBA" id="ARBA00022692"/>
    </source>
</evidence>
<dbReference type="Pfam" id="PF09976">
    <property type="entry name" value="TPR_21"/>
    <property type="match status" value="1"/>
</dbReference>
<evidence type="ECO:0000256" key="2">
    <source>
        <dbReference type="ARBA" id="ARBA00022475"/>
    </source>
</evidence>
<dbReference type="PIRSF" id="PIRSF006170">
    <property type="entry name" value="YfgM"/>
    <property type="match status" value="1"/>
</dbReference>
<dbReference type="SUPFAM" id="SSF48452">
    <property type="entry name" value="TPR-like"/>
    <property type="match status" value="1"/>
</dbReference>
<proteinExistence type="inferred from homology"/>
<dbReference type="RefSeq" id="WP_408624763.1">
    <property type="nucleotide sequence ID" value="NZ_JBEQCT010000008.1"/>
</dbReference>
<evidence type="ECO:0000256" key="5">
    <source>
        <dbReference type="ARBA" id="ARBA00023136"/>
    </source>
</evidence>
<keyword evidence="4 9" id="KW-1133">Transmembrane helix</keyword>
<sequence length="206" mass="22552">MEIYATEEQQEQAVLGFLQRYWIAIVALIVIVLVGGAGWFWYQHQIDSQTQTASQSYQDTLLKAAQADKVNPDVFKAYAKKYQGAGSYPQMAQLMLANRLVQDKHYVQAATALSSVVTVADEPIKSLAALRLARVQSQLKNYDAAMKTLDGINLPSFKGIVESLKGDVWVAKGNVGQARNAYQQALADGEGSDPALQQKIDNLAGE</sequence>
<comment type="caution">
    <text evidence="11">The sequence shown here is derived from an EMBL/GenBank/DDBJ whole genome shotgun (WGS) entry which is preliminary data.</text>
</comment>
<dbReference type="Proteomes" id="UP001629953">
    <property type="component" value="Unassembled WGS sequence"/>
</dbReference>
<evidence type="ECO:0000256" key="9">
    <source>
        <dbReference type="SAM" id="Phobius"/>
    </source>
</evidence>
<evidence type="ECO:0000256" key="1">
    <source>
        <dbReference type="ARBA" id="ARBA00004401"/>
    </source>
</evidence>
<keyword evidence="3 9" id="KW-0812">Transmembrane</keyword>
<dbReference type="InterPro" id="IPR018704">
    <property type="entry name" value="SecYEG/CpoB_TPR"/>
</dbReference>
<evidence type="ECO:0000256" key="8">
    <source>
        <dbReference type="ARBA" id="ARBA00024235"/>
    </source>
</evidence>
<comment type="subcellular location">
    <subcellularLocation>
        <location evidence="1">Cell membrane</location>
        <topology evidence="1">Single-pass type II membrane protein</topology>
    </subcellularLocation>
</comment>
<protein>
    <recommendedName>
        <fullName evidence="8">Ancillary SecYEG translocon subunit</fullName>
    </recommendedName>
</protein>
<gene>
    <name evidence="11" type="ORF">ABUE30_15635</name>
</gene>
<evidence type="ECO:0000256" key="7">
    <source>
        <dbReference type="ARBA" id="ARBA00024197"/>
    </source>
</evidence>
<evidence type="ECO:0000313" key="12">
    <source>
        <dbReference type="Proteomes" id="UP001629953"/>
    </source>
</evidence>
<accession>A0ABW9G9U8</accession>
<dbReference type="InterPro" id="IPR011990">
    <property type="entry name" value="TPR-like_helical_dom_sf"/>
</dbReference>
<organism evidence="11 12">
    <name type="scientific">Celerinatantimonas yamalensis</name>
    <dbReference type="NCBI Taxonomy" id="559956"/>
    <lineage>
        <taxon>Bacteria</taxon>
        <taxon>Pseudomonadati</taxon>
        <taxon>Pseudomonadota</taxon>
        <taxon>Gammaproteobacteria</taxon>
        <taxon>Celerinatantimonadaceae</taxon>
        <taxon>Celerinatantimonas</taxon>
    </lineage>
</organism>
<comment type="similarity">
    <text evidence="7">Belongs to the YfgM family.</text>
</comment>
<evidence type="ECO:0000256" key="6">
    <source>
        <dbReference type="ARBA" id="ARBA00023186"/>
    </source>
</evidence>
<name>A0ABW9G9U8_9GAMM</name>
<feature type="transmembrane region" description="Helical" evidence="9">
    <location>
        <begin position="21"/>
        <end position="42"/>
    </location>
</feature>
<dbReference type="PANTHER" id="PTHR38035">
    <property type="entry name" value="UPF0070 PROTEIN YFGM"/>
    <property type="match status" value="1"/>
</dbReference>
<dbReference type="EMBL" id="JBEQCT010000008">
    <property type="protein sequence ID" value="MFM2486467.1"/>
    <property type="molecule type" value="Genomic_DNA"/>
</dbReference>
<dbReference type="Gene3D" id="1.25.40.10">
    <property type="entry name" value="Tetratricopeptide repeat domain"/>
    <property type="match status" value="1"/>
</dbReference>